<evidence type="ECO:0000313" key="2">
    <source>
        <dbReference type="Proteomes" id="UP001268651"/>
    </source>
</evidence>
<dbReference type="RefSeq" id="WP_316661364.1">
    <property type="nucleotide sequence ID" value="NZ_JAWHTF010000002.1"/>
</dbReference>
<proteinExistence type="predicted"/>
<keyword evidence="2" id="KW-1185">Reference proteome</keyword>
<dbReference type="EMBL" id="JAWHTF010000002">
    <property type="protein sequence ID" value="MDU8885484.1"/>
    <property type="molecule type" value="Genomic_DNA"/>
</dbReference>
<protein>
    <submittedName>
        <fullName evidence="1">WbqC family protein</fullName>
    </submittedName>
</protein>
<dbReference type="InterPro" id="IPR014985">
    <property type="entry name" value="WbqC"/>
</dbReference>
<evidence type="ECO:0000313" key="1">
    <source>
        <dbReference type="EMBL" id="MDU8885484.1"/>
    </source>
</evidence>
<reference evidence="1 2" key="1">
    <citation type="submission" date="2023-10" db="EMBL/GenBank/DDBJ databases">
        <title>Marimonas sp. nov. isolated from tidal mud flat.</title>
        <authorList>
            <person name="Jaincy N.J."/>
            <person name="Srinivasan S."/>
            <person name="Lee S.-S."/>
        </authorList>
    </citation>
    <scope>NUCLEOTIDE SEQUENCE [LARGE SCALE GENOMIC DNA]</scope>
    <source>
        <strain evidence="1 2">MJ-SS3</strain>
    </source>
</reference>
<accession>A0ABU3U501</accession>
<dbReference type="Proteomes" id="UP001268651">
    <property type="component" value="Unassembled WGS sequence"/>
</dbReference>
<name>A0ABU3U501_9FLAO</name>
<gene>
    <name evidence="1" type="ORF">RXV94_04870</name>
</gene>
<dbReference type="Pfam" id="PF08889">
    <property type="entry name" value="WbqC"/>
    <property type="match status" value="1"/>
</dbReference>
<organism evidence="1 2">
    <name type="scientific">Gilvirhabdus luticola</name>
    <dbReference type="NCBI Taxonomy" id="3079858"/>
    <lineage>
        <taxon>Bacteria</taxon>
        <taxon>Pseudomonadati</taxon>
        <taxon>Bacteroidota</taxon>
        <taxon>Flavobacteriia</taxon>
        <taxon>Flavobacteriales</taxon>
        <taxon>Flavobacteriaceae</taxon>
        <taxon>Gilvirhabdus</taxon>
    </lineage>
</organism>
<comment type="caution">
    <text evidence="1">The sequence shown here is derived from an EMBL/GenBank/DDBJ whole genome shotgun (WGS) entry which is preliminary data.</text>
</comment>
<sequence>MQPYIFPYIGYFQLIHAVDTFVFYDDVQFIKKGFINRNSILVNGTSFQFTIPCKSISQNKLIKDTELAFTEKAKVTFLKTIQHAYQKAPFFDKVFPLIESFIVNDTSQSISELAIDSVKCITNYLNIQKQWRISSQNHDDSKLLKKEIRLIQIAKHEKALTYINSIGGFDLYDKEDFEEHDIHINFIKPKQIIYKQFNNIFVPGLSIIDVIMFNSIEDIESLINQFELV</sequence>